<evidence type="ECO:0000313" key="2">
    <source>
        <dbReference type="Proteomes" id="UP000324222"/>
    </source>
</evidence>
<organism evidence="1 2">
    <name type="scientific">Portunus trituberculatus</name>
    <name type="common">Swimming crab</name>
    <name type="synonym">Neptunus trituberculatus</name>
    <dbReference type="NCBI Taxonomy" id="210409"/>
    <lineage>
        <taxon>Eukaryota</taxon>
        <taxon>Metazoa</taxon>
        <taxon>Ecdysozoa</taxon>
        <taxon>Arthropoda</taxon>
        <taxon>Crustacea</taxon>
        <taxon>Multicrustacea</taxon>
        <taxon>Malacostraca</taxon>
        <taxon>Eumalacostraca</taxon>
        <taxon>Eucarida</taxon>
        <taxon>Decapoda</taxon>
        <taxon>Pleocyemata</taxon>
        <taxon>Brachyura</taxon>
        <taxon>Eubrachyura</taxon>
        <taxon>Portunoidea</taxon>
        <taxon>Portunidae</taxon>
        <taxon>Portuninae</taxon>
        <taxon>Portunus</taxon>
    </lineage>
</organism>
<gene>
    <name evidence="1" type="ORF">E2C01_061000</name>
</gene>
<reference evidence="1 2" key="1">
    <citation type="submission" date="2019-05" db="EMBL/GenBank/DDBJ databases">
        <title>Another draft genome of Portunus trituberculatus and its Hox gene families provides insights of decapod evolution.</title>
        <authorList>
            <person name="Jeong J.-H."/>
            <person name="Song I."/>
            <person name="Kim S."/>
            <person name="Choi T."/>
            <person name="Kim D."/>
            <person name="Ryu S."/>
            <person name="Kim W."/>
        </authorList>
    </citation>
    <scope>NUCLEOTIDE SEQUENCE [LARGE SCALE GENOMIC DNA]</scope>
    <source>
        <tissue evidence="1">Muscle</tissue>
    </source>
</reference>
<dbReference type="EMBL" id="VSRR010025397">
    <property type="protein sequence ID" value="MPC66845.1"/>
    <property type="molecule type" value="Genomic_DNA"/>
</dbReference>
<dbReference type="AlphaFoldDB" id="A0A5B7HB49"/>
<accession>A0A5B7HB49</accession>
<keyword evidence="2" id="KW-1185">Reference proteome</keyword>
<dbReference type="Proteomes" id="UP000324222">
    <property type="component" value="Unassembled WGS sequence"/>
</dbReference>
<protein>
    <submittedName>
        <fullName evidence="1">Uncharacterized protein</fullName>
    </submittedName>
</protein>
<sequence>MKVSEVEAEFHRRILEVQEEFRNLISDLQAEFCRVNSATEGVAVPTISLPSNETNGQEWRLVSSGAKRGKVLRAPQQVETENSFAVLEGVEEEKEKAGGDEEKKVKSVLGIERLSVQLDTCLADGTKTIDFLSAGVEMTFAR</sequence>
<evidence type="ECO:0000313" key="1">
    <source>
        <dbReference type="EMBL" id="MPC66845.1"/>
    </source>
</evidence>
<proteinExistence type="predicted"/>
<comment type="caution">
    <text evidence="1">The sequence shown here is derived from an EMBL/GenBank/DDBJ whole genome shotgun (WGS) entry which is preliminary data.</text>
</comment>
<name>A0A5B7HB49_PORTR</name>